<dbReference type="InterPro" id="IPR005263">
    <property type="entry name" value="DapA"/>
</dbReference>
<dbReference type="InterPro" id="IPR002220">
    <property type="entry name" value="DapA-like"/>
</dbReference>
<dbReference type="NCBIfam" id="TIGR00674">
    <property type="entry name" value="dapA"/>
    <property type="match status" value="1"/>
</dbReference>
<dbReference type="SMART" id="SM01130">
    <property type="entry name" value="DHDPS"/>
    <property type="match status" value="1"/>
</dbReference>
<dbReference type="RefSeq" id="WP_103209099.1">
    <property type="nucleotide sequence ID" value="NZ_CAJUZQ010000022.1"/>
</dbReference>
<comment type="caution">
    <text evidence="12">Was originally thought to be a dihydrodipicolinate synthase (DHDPS), catalyzing the condensation of (S)-aspartate-beta-semialdehyde [(S)-ASA] and pyruvate to dihydrodipicolinate (DHDP). However, it was shown in E.coli that the product of the enzymatic reaction is not dihydrodipicolinate but in fact (4S)-4-hydroxy-2,3,4,5-tetrahydro-(2S)-dipicolinic acid (HTPA), and that the consecutive dehydration reaction leading to DHDP is not spontaneous but catalyzed by DapB.</text>
</comment>
<evidence type="ECO:0000256" key="7">
    <source>
        <dbReference type="ARBA" id="ARBA00022915"/>
    </source>
</evidence>
<evidence type="ECO:0000313" key="16">
    <source>
        <dbReference type="EMBL" id="MBH9579994.1"/>
    </source>
</evidence>
<evidence type="ECO:0000256" key="13">
    <source>
        <dbReference type="PIRNR" id="PIRNR001365"/>
    </source>
</evidence>
<dbReference type="EC" id="4.3.3.7" evidence="4 12"/>
<dbReference type="PANTHER" id="PTHR12128">
    <property type="entry name" value="DIHYDRODIPICOLINATE SYNTHASE"/>
    <property type="match status" value="1"/>
</dbReference>
<feature type="binding site" evidence="12 15">
    <location>
        <position position="206"/>
    </location>
    <ligand>
        <name>pyruvate</name>
        <dbReference type="ChEBI" id="CHEBI:15361"/>
    </ligand>
</feature>
<reference evidence="16 21" key="2">
    <citation type="submission" date="2020-12" db="EMBL/GenBank/DDBJ databases">
        <title>Genomic analysis of Staphylococcus felis from a cat with skin infection.</title>
        <authorList>
            <person name="Aslantas O."/>
            <person name="Keskin O."/>
            <person name="Buyukaltay K."/>
            <person name="Gullu Yucetepe A."/>
        </authorList>
    </citation>
    <scope>NUCLEOTIDE SEQUENCE [LARGE SCALE GENOMIC DNA]</scope>
    <source>
        <strain evidence="16 21">HARRANVET</strain>
    </source>
</reference>
<dbReference type="SUPFAM" id="SSF51569">
    <property type="entry name" value="Aldolase"/>
    <property type="match status" value="1"/>
</dbReference>
<evidence type="ECO:0000313" key="21">
    <source>
        <dbReference type="Proteomes" id="UP000597038"/>
    </source>
</evidence>
<name>A0A2K3ZCC1_9STAP</name>
<dbReference type="GO" id="GO:0009089">
    <property type="term" value="P:lysine biosynthetic process via diaminopimelate"/>
    <property type="evidence" value="ECO:0007669"/>
    <property type="project" value="UniProtKB-UniRule"/>
</dbReference>
<evidence type="ECO:0000313" key="18">
    <source>
        <dbReference type="EMBL" id="REI24394.1"/>
    </source>
</evidence>
<keyword evidence="9 12" id="KW-0456">Lyase</keyword>
<feature type="site" description="Part of a proton relay during catalysis" evidence="12">
    <location>
        <position position="109"/>
    </location>
</feature>
<evidence type="ECO:0000256" key="8">
    <source>
        <dbReference type="ARBA" id="ARBA00023154"/>
    </source>
</evidence>
<evidence type="ECO:0000313" key="20">
    <source>
        <dbReference type="Proteomes" id="UP000256562"/>
    </source>
</evidence>
<feature type="active site" description="Schiff-base intermediate with substrate" evidence="12 14">
    <location>
        <position position="163"/>
    </location>
</feature>
<evidence type="ECO:0000256" key="15">
    <source>
        <dbReference type="PIRSR" id="PIRSR001365-2"/>
    </source>
</evidence>
<evidence type="ECO:0000256" key="5">
    <source>
        <dbReference type="ARBA" id="ARBA00022490"/>
    </source>
</evidence>
<evidence type="ECO:0000256" key="1">
    <source>
        <dbReference type="ARBA" id="ARBA00003294"/>
    </source>
</evidence>
<dbReference type="CDD" id="cd00950">
    <property type="entry name" value="DHDPS"/>
    <property type="match status" value="1"/>
</dbReference>
<dbReference type="GO" id="GO:0005829">
    <property type="term" value="C:cytosol"/>
    <property type="evidence" value="ECO:0007669"/>
    <property type="project" value="TreeGrafter"/>
</dbReference>
<dbReference type="Proteomes" id="UP000597038">
    <property type="component" value="Unassembled WGS sequence"/>
</dbReference>
<keyword evidence="21" id="KW-1185">Reference proteome</keyword>
<organism evidence="17 20">
    <name type="scientific">Staphylococcus felis</name>
    <dbReference type="NCBI Taxonomy" id="46127"/>
    <lineage>
        <taxon>Bacteria</taxon>
        <taxon>Bacillati</taxon>
        <taxon>Bacillota</taxon>
        <taxon>Bacilli</taxon>
        <taxon>Bacillales</taxon>
        <taxon>Staphylococcaceae</taxon>
        <taxon>Staphylococcus</taxon>
    </lineage>
</organism>
<dbReference type="InterPro" id="IPR020625">
    <property type="entry name" value="Schiff_base-form_aldolases_AS"/>
</dbReference>
<keyword evidence="8 12" id="KW-0457">Lysine biosynthesis</keyword>
<dbReference type="GeneID" id="48058291"/>
<sequence>MSHLFEGTGVALITPFTNGKVDYDAIRRQVDFLIERQIQALVVNGTTAENPSLTEDERNQILRTVIDANQSRVPVIVGTGTNNTLNSLKASLTAKSLGADAIMLITPYYLKTNQRGLIQHFETIANETQLPVILYNVPSRTNSTIEPKTVEHLSRNPYIVGLKDATNDFEYLKEVQSLVDTNHFAIYSGNDENIVDFYASGGHGVISVVANVIPQPFQDIYINKENRSKRFEPIAYLLKALSIDINPIPIKYLASLEGFGAYEVRLPLVTLTNDEQRELKKAYQQFKVGVKI</sequence>
<dbReference type="PROSITE" id="PS00666">
    <property type="entry name" value="DHDPS_2"/>
    <property type="match status" value="1"/>
</dbReference>
<evidence type="ECO:0000256" key="6">
    <source>
        <dbReference type="ARBA" id="ARBA00022605"/>
    </source>
</evidence>
<evidence type="ECO:0000256" key="3">
    <source>
        <dbReference type="ARBA" id="ARBA00007592"/>
    </source>
</evidence>
<dbReference type="PIRSF" id="PIRSF001365">
    <property type="entry name" value="DHDPS"/>
    <property type="match status" value="1"/>
</dbReference>
<evidence type="ECO:0000256" key="14">
    <source>
        <dbReference type="PIRSR" id="PIRSR001365-1"/>
    </source>
</evidence>
<comment type="function">
    <text evidence="1 12">Catalyzes the condensation of (S)-aspartate-beta-semialdehyde [(S)-ASA] and pyruvate to 4-hydroxy-tetrahydrodipicolinate (HTPA).</text>
</comment>
<evidence type="ECO:0000256" key="10">
    <source>
        <dbReference type="ARBA" id="ARBA00023270"/>
    </source>
</evidence>
<dbReference type="InterPro" id="IPR013785">
    <property type="entry name" value="Aldolase_TIM"/>
</dbReference>
<dbReference type="Pfam" id="PF00701">
    <property type="entry name" value="DHDPS"/>
    <property type="match status" value="1"/>
</dbReference>
<keyword evidence="5 12" id="KW-0963">Cytoplasm</keyword>
<dbReference type="EMBL" id="JAEDAQ010000001">
    <property type="protein sequence ID" value="MBH9579994.1"/>
    <property type="molecule type" value="Genomic_DNA"/>
</dbReference>
<dbReference type="Proteomes" id="UP000256337">
    <property type="component" value="Unassembled WGS sequence"/>
</dbReference>
<comment type="pathway">
    <text evidence="2 12">Amino-acid biosynthesis; L-lysine biosynthesis via DAP pathway; (S)-tetrahydrodipicolinate from L-aspartate: step 3/4.</text>
</comment>
<comment type="subunit">
    <text evidence="12">Homodimer.</text>
</comment>
<dbReference type="PANTHER" id="PTHR12128:SF66">
    <property type="entry name" value="4-HYDROXY-2-OXOGLUTARATE ALDOLASE, MITOCHONDRIAL"/>
    <property type="match status" value="1"/>
</dbReference>
<evidence type="ECO:0000256" key="9">
    <source>
        <dbReference type="ARBA" id="ARBA00023239"/>
    </source>
</evidence>
<keyword evidence="6 12" id="KW-0028">Amino-acid biosynthesis</keyword>
<keyword evidence="10 12" id="KW-0704">Schiff base</keyword>
<evidence type="ECO:0000256" key="4">
    <source>
        <dbReference type="ARBA" id="ARBA00012086"/>
    </source>
</evidence>
<evidence type="ECO:0000313" key="17">
    <source>
        <dbReference type="EMBL" id="REH93474.1"/>
    </source>
</evidence>
<proteinExistence type="inferred from homology"/>
<feature type="active site" description="Proton donor/acceptor" evidence="12 14">
    <location>
        <position position="135"/>
    </location>
</feature>
<comment type="caution">
    <text evidence="17">The sequence shown here is derived from an EMBL/GenBank/DDBJ whole genome shotgun (WGS) entry which is preliminary data.</text>
</comment>
<comment type="catalytic activity">
    <reaction evidence="11 12">
        <text>L-aspartate 4-semialdehyde + pyruvate = (2S,4S)-4-hydroxy-2,3,4,5-tetrahydrodipicolinate + H2O + H(+)</text>
        <dbReference type="Rhea" id="RHEA:34171"/>
        <dbReference type="ChEBI" id="CHEBI:15361"/>
        <dbReference type="ChEBI" id="CHEBI:15377"/>
        <dbReference type="ChEBI" id="CHEBI:15378"/>
        <dbReference type="ChEBI" id="CHEBI:67139"/>
        <dbReference type="ChEBI" id="CHEBI:537519"/>
        <dbReference type="EC" id="4.3.3.7"/>
    </reaction>
</comment>
<protein>
    <recommendedName>
        <fullName evidence="4 12">4-hydroxy-tetrahydrodipicolinate synthase</fullName>
        <shortName evidence="12">HTPA synthase</shortName>
        <ecNumber evidence="4 12">4.3.3.7</ecNumber>
    </recommendedName>
</protein>
<comment type="similarity">
    <text evidence="3 12 13">Belongs to the DapA family.</text>
</comment>
<dbReference type="HAMAP" id="MF_00418">
    <property type="entry name" value="DapA"/>
    <property type="match status" value="1"/>
</dbReference>
<evidence type="ECO:0000256" key="11">
    <source>
        <dbReference type="ARBA" id="ARBA00047836"/>
    </source>
</evidence>
<dbReference type="Gene3D" id="3.20.20.70">
    <property type="entry name" value="Aldolase class I"/>
    <property type="match status" value="1"/>
</dbReference>
<dbReference type="Proteomes" id="UP000256562">
    <property type="component" value="Unassembled WGS sequence"/>
</dbReference>
<evidence type="ECO:0000256" key="2">
    <source>
        <dbReference type="ARBA" id="ARBA00005120"/>
    </source>
</evidence>
<dbReference type="UniPathway" id="UPA00034">
    <property type="reaction ID" value="UER00017"/>
</dbReference>
<dbReference type="EMBL" id="QKYD01000038">
    <property type="protein sequence ID" value="REI24394.1"/>
    <property type="molecule type" value="Genomic_DNA"/>
</dbReference>
<keyword evidence="7 12" id="KW-0220">Diaminopimelate biosynthesis</keyword>
<dbReference type="GO" id="GO:0019877">
    <property type="term" value="P:diaminopimelate biosynthetic process"/>
    <property type="evidence" value="ECO:0007669"/>
    <property type="project" value="UniProtKB-UniRule"/>
</dbReference>
<evidence type="ECO:0000313" key="19">
    <source>
        <dbReference type="Proteomes" id="UP000256337"/>
    </source>
</evidence>
<evidence type="ECO:0000256" key="12">
    <source>
        <dbReference type="HAMAP-Rule" id="MF_00418"/>
    </source>
</evidence>
<dbReference type="GO" id="GO:0008840">
    <property type="term" value="F:4-hydroxy-tetrahydrodipicolinate synthase activity"/>
    <property type="evidence" value="ECO:0007669"/>
    <property type="project" value="UniProtKB-UniRule"/>
</dbReference>
<feature type="binding site" evidence="12 15">
    <location>
        <position position="47"/>
    </location>
    <ligand>
        <name>pyruvate</name>
        <dbReference type="ChEBI" id="CHEBI:15361"/>
    </ligand>
</feature>
<dbReference type="AlphaFoldDB" id="A0A2K3ZCC1"/>
<dbReference type="PRINTS" id="PR00146">
    <property type="entry name" value="DHPICSNTHASE"/>
</dbReference>
<dbReference type="EMBL" id="QKXQ01000405">
    <property type="protein sequence ID" value="REH93474.1"/>
    <property type="molecule type" value="Genomic_DNA"/>
</dbReference>
<reference evidence="19 20" key="1">
    <citation type="journal article" date="2018" name="Vet. Microbiol.">
        <title>Characterisation of Staphylococcus felis isolated from cats using whole genome sequencing.</title>
        <authorList>
            <person name="Worthing K."/>
            <person name="Pang S."/>
            <person name="Trott D.J."/>
            <person name="Abraham S."/>
            <person name="Coombs G.W."/>
            <person name="Jordan D."/>
            <person name="McIntyre L."/>
            <person name="Davies M.R."/>
            <person name="Norris J."/>
        </authorList>
    </citation>
    <scope>NUCLEOTIDE SEQUENCE [LARGE SCALE GENOMIC DNA]</scope>
    <source>
        <strain evidence="18 19">F25</strain>
        <strain evidence="17 20">F9</strain>
    </source>
</reference>
<dbReference type="OrthoDB" id="9782828at2"/>
<gene>
    <name evidence="12" type="primary">dapA</name>
    <name evidence="18" type="ORF">DOS76_02165</name>
    <name evidence="17" type="ORF">DOS83_08830</name>
    <name evidence="16" type="ORF">I9026_01170</name>
</gene>
<dbReference type="KEGG" id="sfq:C7J90_08640"/>
<accession>A0A2K3ZCC1</accession>
<feature type="site" description="Part of a proton relay during catalysis" evidence="12">
    <location>
        <position position="46"/>
    </location>
</feature>
<comment type="subcellular location">
    <subcellularLocation>
        <location evidence="12">Cytoplasm</location>
    </subcellularLocation>
</comment>